<dbReference type="PROSITE" id="PS51710">
    <property type="entry name" value="G_OBG"/>
    <property type="match status" value="1"/>
</dbReference>
<dbReference type="InterPro" id="IPR027417">
    <property type="entry name" value="P-loop_NTPase"/>
</dbReference>
<comment type="caution">
    <text evidence="9">The sequence shown here is derived from an EMBL/GenBank/DDBJ whole genome shotgun (WGS) entry which is preliminary data.</text>
</comment>
<reference evidence="9 10" key="1">
    <citation type="journal article" date="2013" name="Proc. Natl. Acad. Sci. U.S.A.">
        <title>The king cobra genome reveals dynamic gene evolution and adaptation in the snake venom system.</title>
        <authorList>
            <person name="Vonk F.J."/>
            <person name="Casewell N.R."/>
            <person name="Henkel C.V."/>
            <person name="Heimberg A.M."/>
            <person name="Jansen H.J."/>
            <person name="McCleary R.J."/>
            <person name="Kerkkamp H.M."/>
            <person name="Vos R.A."/>
            <person name="Guerreiro I."/>
            <person name="Calvete J.J."/>
            <person name="Wuster W."/>
            <person name="Woods A.E."/>
            <person name="Logan J.M."/>
            <person name="Harrison R.A."/>
            <person name="Castoe T.A."/>
            <person name="de Koning A.P."/>
            <person name="Pollock D.D."/>
            <person name="Yandell M."/>
            <person name="Calderon D."/>
            <person name="Renjifo C."/>
            <person name="Currier R.B."/>
            <person name="Salgado D."/>
            <person name="Pla D."/>
            <person name="Sanz L."/>
            <person name="Hyder A.S."/>
            <person name="Ribeiro J.M."/>
            <person name="Arntzen J.W."/>
            <person name="van den Thillart G.E."/>
            <person name="Boetzer M."/>
            <person name="Pirovano W."/>
            <person name="Dirks R.P."/>
            <person name="Spaink H.P."/>
            <person name="Duboule D."/>
            <person name="McGlinn E."/>
            <person name="Kini R.M."/>
            <person name="Richardson M.K."/>
        </authorList>
    </citation>
    <scope>NUCLEOTIDE SEQUENCE</scope>
    <source>
        <tissue evidence="9">Blood</tissue>
    </source>
</reference>
<dbReference type="PROSITE" id="PS51883">
    <property type="entry name" value="OBG"/>
    <property type="match status" value="1"/>
</dbReference>
<feature type="domain" description="OBG-type G" evidence="7">
    <location>
        <begin position="563"/>
        <end position="728"/>
    </location>
</feature>
<dbReference type="SUPFAM" id="SSF82051">
    <property type="entry name" value="Obg GTP-binding protein N-terminal domain"/>
    <property type="match status" value="1"/>
</dbReference>
<dbReference type="HAMAP" id="MF_01454">
    <property type="entry name" value="GTPase_Obg"/>
    <property type="match status" value="1"/>
</dbReference>
<feature type="region of interest" description="Disordered" evidence="6">
    <location>
        <begin position="59"/>
        <end position="147"/>
    </location>
</feature>
<evidence type="ECO:0000259" key="7">
    <source>
        <dbReference type="PROSITE" id="PS51710"/>
    </source>
</evidence>
<dbReference type="InterPro" id="IPR005225">
    <property type="entry name" value="Small_GTP-bd"/>
</dbReference>
<feature type="compositionally biased region" description="Polar residues" evidence="6">
    <location>
        <begin position="362"/>
        <end position="373"/>
    </location>
</feature>
<sequence>MLDENHHLIQCIMDYQSKGKTAECTQCMLFSFVYRYQQILHRNLVYLATIADSNQNMQSLLPAPPTQNMNLGPAGMSQSASNQSLHSQSNLSDAISTGLPTSSLMQSQISNGPNHVSMQQSGQSTMPTTSLSMTLSSHGTGPSYSHTVPASQSVAMQGQGSIGNYVSRANLSMQSNPVSMIHQQAATSHYNSPQAGTQHYQGQSSIAMMSQSNQGNSLMGQRPMGSYRASQQGSSQQYMGQEEYYSEQYSHGQGSSEPMNQQYYPDGHGDYAYQQSSYSEQSYDRSFEESTQHYYEGGNSQYSQQQAGYQQGAAQQQTYSQQQYSNQQSYPGQQQGYGPAQGTSTQYSSYQQGQGQQYGSYRASQTGPSAQQQRSYGYEQVSWEGIELTWETQYAANNGQSLFGKSSRYFVDHRKVHVIGGKGGDGIACFLSEPRKEFGGPNGGDGGDGGHVIFKVDRQIKSLSYLRPFYRGFSGEKGGSKNCYGASGRPLYVKVPIGTMIKEGTKVVADLNQPGEEYIAVYGGAGGRGNRFFLANDNRAPTTVTSGELGQERFLHLELKTVGHAGMIGFPNAGKSSLLRAISRAKPAVAPYPFTTLNPHVGIVHYEDYEQIAVVDIPGIIKGAHEDRGLGLAFLRHIERCCFLLFVLDLSVAEPWAHLEALKHELEQYKVGLSKTPHAIVANKFDLPESKNKLPLLKEQVKQRVIPLSALTGENLEELLVHLRELYDDYLKTEKEQVRKPMKW</sequence>
<dbReference type="InterPro" id="IPR006169">
    <property type="entry name" value="GTP1_OBG_dom"/>
</dbReference>
<evidence type="ECO:0000256" key="5">
    <source>
        <dbReference type="ARBA" id="ARBA00023134"/>
    </source>
</evidence>
<dbReference type="Pfam" id="PF01926">
    <property type="entry name" value="MMR_HSR1"/>
    <property type="match status" value="1"/>
</dbReference>
<dbReference type="InterPro" id="IPR031167">
    <property type="entry name" value="G_OBG"/>
</dbReference>
<keyword evidence="5" id="KW-0342">GTP-binding</keyword>
<dbReference type="PRINTS" id="PR00326">
    <property type="entry name" value="GTP1OBG"/>
</dbReference>
<evidence type="ECO:0000259" key="8">
    <source>
        <dbReference type="PROSITE" id="PS51883"/>
    </source>
</evidence>
<feature type="region of interest" description="Disordered" evidence="6">
    <location>
        <begin position="213"/>
        <end position="289"/>
    </location>
</feature>
<dbReference type="NCBIfam" id="NF008956">
    <property type="entry name" value="PRK12299.1"/>
    <property type="match status" value="1"/>
</dbReference>
<proteinExistence type="inferred from homology"/>
<dbReference type="EMBL" id="AZIM01000740">
    <property type="protein sequence ID" value="ETE69559.1"/>
    <property type="molecule type" value="Genomic_DNA"/>
</dbReference>
<evidence type="ECO:0000313" key="10">
    <source>
        <dbReference type="Proteomes" id="UP000018936"/>
    </source>
</evidence>
<dbReference type="CDD" id="cd01898">
    <property type="entry name" value="Obg"/>
    <property type="match status" value="1"/>
</dbReference>
<feature type="region of interest" description="Disordered" evidence="6">
    <location>
        <begin position="303"/>
        <end position="373"/>
    </location>
</feature>
<dbReference type="PANTHER" id="PTHR11702:SF31">
    <property type="entry name" value="MITOCHONDRIAL RIBOSOME-ASSOCIATED GTPASE 2"/>
    <property type="match status" value="1"/>
</dbReference>
<dbReference type="Gene3D" id="2.70.210.12">
    <property type="entry name" value="GTP1/OBG domain"/>
    <property type="match status" value="1"/>
</dbReference>
<dbReference type="AlphaFoldDB" id="V8P4S5"/>
<name>V8P4S5_OPHHA</name>
<dbReference type="Pfam" id="PF01018">
    <property type="entry name" value="GTP1_OBG"/>
    <property type="match status" value="1"/>
</dbReference>
<dbReference type="InterPro" id="IPR006073">
    <property type="entry name" value="GTP-bd"/>
</dbReference>
<feature type="non-terminal residue" evidence="9">
    <location>
        <position position="1"/>
    </location>
</feature>
<evidence type="ECO:0000256" key="1">
    <source>
        <dbReference type="ARBA" id="ARBA00007699"/>
    </source>
</evidence>
<keyword evidence="10" id="KW-1185">Reference proteome</keyword>
<dbReference type="InterPro" id="IPR007726">
    <property type="entry name" value="SS18_N"/>
</dbReference>
<dbReference type="InterPro" id="IPR036726">
    <property type="entry name" value="GTP1_OBG_dom_sf"/>
</dbReference>
<dbReference type="PANTHER" id="PTHR11702">
    <property type="entry name" value="DEVELOPMENTALLY REGULATED GTP-BINDING PROTEIN-RELATED"/>
    <property type="match status" value="1"/>
</dbReference>
<feature type="compositionally biased region" description="Polar residues" evidence="6">
    <location>
        <begin position="93"/>
        <end position="123"/>
    </location>
</feature>
<evidence type="ECO:0000313" key="9">
    <source>
        <dbReference type="EMBL" id="ETE69559.1"/>
    </source>
</evidence>
<dbReference type="GO" id="GO:0042254">
    <property type="term" value="P:ribosome biogenesis"/>
    <property type="evidence" value="ECO:0007669"/>
    <property type="project" value="UniProtKB-UniRule"/>
</dbReference>
<dbReference type="Gene3D" id="3.40.50.300">
    <property type="entry name" value="P-loop containing nucleotide triphosphate hydrolases"/>
    <property type="match status" value="1"/>
</dbReference>
<dbReference type="GO" id="GO:0000287">
    <property type="term" value="F:magnesium ion binding"/>
    <property type="evidence" value="ECO:0007669"/>
    <property type="project" value="InterPro"/>
</dbReference>
<feature type="compositionally biased region" description="Polar residues" evidence="6">
    <location>
        <begin position="247"/>
        <end position="263"/>
    </location>
</feature>
<dbReference type="OrthoDB" id="347018at2759"/>
<protein>
    <submittedName>
        <fullName evidence="9">Calcium-responsive transactivator</fullName>
    </submittedName>
</protein>
<dbReference type="GO" id="GO:0003924">
    <property type="term" value="F:GTPase activity"/>
    <property type="evidence" value="ECO:0007669"/>
    <property type="project" value="InterPro"/>
</dbReference>
<dbReference type="GO" id="GO:0005739">
    <property type="term" value="C:mitochondrion"/>
    <property type="evidence" value="ECO:0007669"/>
    <property type="project" value="TreeGrafter"/>
</dbReference>
<feature type="compositionally biased region" description="Low complexity" evidence="6">
    <location>
        <begin position="124"/>
        <end position="141"/>
    </location>
</feature>
<keyword evidence="3" id="KW-0690">Ribosome biogenesis</keyword>
<evidence type="ECO:0000256" key="3">
    <source>
        <dbReference type="ARBA" id="ARBA00022517"/>
    </source>
</evidence>
<feature type="compositionally biased region" description="Low complexity" evidence="6">
    <location>
        <begin position="271"/>
        <end position="281"/>
    </location>
</feature>
<organism evidence="9 10">
    <name type="scientific">Ophiophagus hannah</name>
    <name type="common">King cobra</name>
    <name type="synonym">Naja hannah</name>
    <dbReference type="NCBI Taxonomy" id="8665"/>
    <lineage>
        <taxon>Eukaryota</taxon>
        <taxon>Metazoa</taxon>
        <taxon>Chordata</taxon>
        <taxon>Craniata</taxon>
        <taxon>Vertebrata</taxon>
        <taxon>Euteleostomi</taxon>
        <taxon>Lepidosauria</taxon>
        <taxon>Squamata</taxon>
        <taxon>Bifurcata</taxon>
        <taxon>Unidentata</taxon>
        <taxon>Episquamata</taxon>
        <taxon>Toxicofera</taxon>
        <taxon>Serpentes</taxon>
        <taxon>Colubroidea</taxon>
        <taxon>Elapidae</taxon>
        <taxon>Elapinae</taxon>
        <taxon>Ophiophagus</taxon>
    </lineage>
</organism>
<dbReference type="NCBIfam" id="TIGR02729">
    <property type="entry name" value="Obg_CgtA"/>
    <property type="match status" value="1"/>
</dbReference>
<evidence type="ECO:0000256" key="4">
    <source>
        <dbReference type="ARBA" id="ARBA00022741"/>
    </source>
</evidence>
<dbReference type="Proteomes" id="UP000018936">
    <property type="component" value="Unassembled WGS sequence"/>
</dbReference>
<dbReference type="InterPro" id="IPR014100">
    <property type="entry name" value="GTP-bd_Obg/CgtA"/>
</dbReference>
<dbReference type="InterPro" id="IPR045086">
    <property type="entry name" value="OBG_GTPase"/>
</dbReference>
<dbReference type="NCBIfam" id="TIGR00231">
    <property type="entry name" value="small_GTP"/>
    <property type="match status" value="1"/>
</dbReference>
<feature type="compositionally biased region" description="Low complexity" evidence="6">
    <location>
        <begin position="303"/>
        <end position="361"/>
    </location>
</feature>
<dbReference type="SUPFAM" id="SSF52540">
    <property type="entry name" value="P-loop containing nucleoside triphosphate hydrolases"/>
    <property type="match status" value="1"/>
</dbReference>
<gene>
    <name evidence="9" type="primary">Ss18l1</name>
    <name evidence="9" type="ORF">L345_04634</name>
</gene>
<dbReference type="FunFam" id="2.70.210.12:FF:000001">
    <property type="entry name" value="GTPase Obg"/>
    <property type="match status" value="1"/>
</dbReference>
<feature type="compositionally biased region" description="Low complexity" evidence="6">
    <location>
        <begin position="77"/>
        <end position="92"/>
    </location>
</feature>
<dbReference type="GO" id="GO:0005525">
    <property type="term" value="F:GTP binding"/>
    <property type="evidence" value="ECO:0007669"/>
    <property type="project" value="UniProtKB-KW"/>
</dbReference>
<keyword evidence="4" id="KW-0547">Nucleotide-binding</keyword>
<accession>V8P4S5</accession>
<feature type="domain" description="Obg" evidence="8">
    <location>
        <begin position="408"/>
        <end position="562"/>
    </location>
</feature>
<evidence type="ECO:0000256" key="2">
    <source>
        <dbReference type="ARBA" id="ARBA00007945"/>
    </source>
</evidence>
<dbReference type="Pfam" id="PF05030">
    <property type="entry name" value="SSXT"/>
    <property type="match status" value="1"/>
</dbReference>
<comment type="similarity">
    <text evidence="2">Belongs to the SS18 family.</text>
</comment>
<comment type="similarity">
    <text evidence="1">Belongs to the TRAFAC class OBG-HflX-like GTPase superfamily. OBG GTPase family.</text>
</comment>
<evidence type="ECO:0000256" key="6">
    <source>
        <dbReference type="SAM" id="MobiDB-lite"/>
    </source>
</evidence>